<sequence>PKIVHEIEGVLSRFSKIETIGILVAPSKNNFTQNSIDRVESSEFNLIFIDEKYLSLDLIKFIKSKELNQLN</sequence>
<reference evidence="1" key="1">
    <citation type="submission" date="2021-06" db="EMBL/GenBank/DDBJ databases">
        <authorList>
            <person name="Kallberg Y."/>
            <person name="Tangrot J."/>
            <person name="Rosling A."/>
        </authorList>
    </citation>
    <scope>NUCLEOTIDE SEQUENCE</scope>
    <source>
        <strain evidence="1">MA461A</strain>
    </source>
</reference>
<organism evidence="1 2">
    <name type="scientific">Racocetra persica</name>
    <dbReference type="NCBI Taxonomy" id="160502"/>
    <lineage>
        <taxon>Eukaryota</taxon>
        <taxon>Fungi</taxon>
        <taxon>Fungi incertae sedis</taxon>
        <taxon>Mucoromycota</taxon>
        <taxon>Glomeromycotina</taxon>
        <taxon>Glomeromycetes</taxon>
        <taxon>Diversisporales</taxon>
        <taxon>Gigasporaceae</taxon>
        <taxon>Racocetra</taxon>
    </lineage>
</organism>
<feature type="non-terminal residue" evidence="1">
    <location>
        <position position="1"/>
    </location>
</feature>
<keyword evidence="2" id="KW-1185">Reference proteome</keyword>
<protein>
    <submittedName>
        <fullName evidence="1">1459_t:CDS:1</fullName>
    </submittedName>
</protein>
<dbReference type="EMBL" id="CAJVQC010079275">
    <property type="protein sequence ID" value="CAG8817002.1"/>
    <property type="molecule type" value="Genomic_DNA"/>
</dbReference>
<comment type="caution">
    <text evidence="1">The sequence shown here is derived from an EMBL/GenBank/DDBJ whole genome shotgun (WGS) entry which is preliminary data.</text>
</comment>
<accession>A0ACA9RYG7</accession>
<evidence type="ECO:0000313" key="1">
    <source>
        <dbReference type="EMBL" id="CAG8817002.1"/>
    </source>
</evidence>
<feature type="non-terminal residue" evidence="1">
    <location>
        <position position="71"/>
    </location>
</feature>
<name>A0ACA9RYG7_9GLOM</name>
<gene>
    <name evidence="1" type="ORF">RPERSI_LOCUS24580</name>
</gene>
<dbReference type="Proteomes" id="UP000789920">
    <property type="component" value="Unassembled WGS sequence"/>
</dbReference>
<evidence type="ECO:0000313" key="2">
    <source>
        <dbReference type="Proteomes" id="UP000789920"/>
    </source>
</evidence>
<proteinExistence type="predicted"/>